<feature type="transmembrane region" description="Helical" evidence="1">
    <location>
        <begin position="649"/>
        <end position="669"/>
    </location>
</feature>
<evidence type="ECO:0000313" key="3">
    <source>
        <dbReference type="EMBL" id="AGF78947.1"/>
    </source>
</evidence>
<feature type="transmembrane region" description="Helical" evidence="1">
    <location>
        <begin position="196"/>
        <end position="217"/>
    </location>
</feature>
<feature type="transmembrane region" description="Helical" evidence="1">
    <location>
        <begin position="738"/>
        <end position="756"/>
    </location>
</feature>
<feature type="domain" description="Glycosyltransferase RgtA/B/C/D-like" evidence="2">
    <location>
        <begin position="395"/>
        <end position="527"/>
    </location>
</feature>
<organism evidence="3 4">
    <name type="scientific">Desulfocapsa sulfexigens (strain DSM 10523 / SB164P1)</name>
    <dbReference type="NCBI Taxonomy" id="1167006"/>
    <lineage>
        <taxon>Bacteria</taxon>
        <taxon>Pseudomonadati</taxon>
        <taxon>Thermodesulfobacteriota</taxon>
        <taxon>Desulfobulbia</taxon>
        <taxon>Desulfobulbales</taxon>
        <taxon>Desulfocapsaceae</taxon>
        <taxon>Desulfocapsa</taxon>
    </lineage>
</organism>
<keyword evidence="1" id="KW-0812">Transmembrane</keyword>
<feature type="transmembrane region" description="Helical" evidence="1">
    <location>
        <begin position="521"/>
        <end position="541"/>
    </location>
</feature>
<dbReference type="AlphaFoldDB" id="M1PBD9"/>
<proteinExistence type="predicted"/>
<keyword evidence="4" id="KW-1185">Reference proteome</keyword>
<evidence type="ECO:0000313" key="4">
    <source>
        <dbReference type="Proteomes" id="UP000011721"/>
    </source>
</evidence>
<protein>
    <recommendedName>
        <fullName evidence="2">Glycosyltransferase RgtA/B/C/D-like domain-containing protein</fullName>
    </recommendedName>
</protein>
<dbReference type="HOGENOM" id="CLU_301431_0_0_7"/>
<feature type="transmembrane region" description="Helical" evidence="1">
    <location>
        <begin position="707"/>
        <end position="726"/>
    </location>
</feature>
<accession>M1PBD9</accession>
<feature type="transmembrane region" description="Helical" evidence="1">
    <location>
        <begin position="391"/>
        <end position="413"/>
    </location>
</feature>
<sequence>MNKIHLSPKVFAGFSLLLFCLVWLFVAPFFQKAQLSVSLETESDELIQVFWNTNNVFGNERGYFEEQSAVRRLRAGRTEYKFTLPSLKGIESLRIDPATTATSFTLYSISISQAGFDPIVIETEETAKDQLELHGTGFKAISGNGIGFGSFTEDPQLILKIRPVFSYFKYVVDKKNEYSAFVSQRMDLLGLDWSGFFFLGIDILLLLSISATILTLLGLREKNSTEVCVLLGLTGLGVIVLSVTFLGMAYLLNWKNILFGHLGLWGLIHIAVARGSDQMFFTAAVRNFKQIYGGILLSVRKTLFPAEWKRVSLSSAILLVLIVFLLVYYIIPAAFTLPLNFDSNDYRLSRIGYWLQEANIWQFPSNDIREIIMPVNCDLAMLWITSFFKKGYPLVHLMSYFGGFLVCCSVYAICRALDFSKNYSLIAVLIWLGIPNSASQMLTSQTDLFTTGCLMAGLYCFYQAIRHKKYSYYVYAGIGIGLSVGAKSTVFLWGPGLLFLCLAIIAGRLKVLQWKVFGKGILLLVACTVLSGGFVYGQNAIRFHNFLGPSEVVESIDVSRDPVVKKAGVGQKRHTMSKVSFVYLKAQSYLWQIFEPSSNLTVIRPLTDKAFDLLEQSIYKTNKTLKASFVSMFRAAASWLRSSQLSEDYVSFGFVAFSLLLLGGSLALFRSFLVRDTQSIAVTIIFISILLYMMFFCWIVGWTVHRYRYAVLVTPFIAITVVYFLSTCSATNIKSLRYFTVTLTCAVVLYQVMMALNVASNSRSHGWFAFRFPHKVHSYVFYWRDARHLTDKLPEKVHRLGLVLAKGAWKSMFYRTGRNISSYTIPVQGDIHASHTFLESRNVDALIARNLSSISVEDSFNLLPSLTNTYQALIPVKKNAERSAWIIPNGSWSDGWVKLRGAVRVGNWKSNILSLEICNPAPVDEKILFRSSVKEYEILVTRNSECEKVDISVNANDYISWHVDPGYHPWKNPGTREVRSLGVKIKFPKPE</sequence>
<feature type="transmembrane region" description="Helical" evidence="1">
    <location>
        <begin position="229"/>
        <end position="252"/>
    </location>
</feature>
<evidence type="ECO:0000256" key="1">
    <source>
        <dbReference type="SAM" id="Phobius"/>
    </source>
</evidence>
<feature type="transmembrane region" description="Helical" evidence="1">
    <location>
        <begin position="470"/>
        <end position="486"/>
    </location>
</feature>
<dbReference type="RefSeq" id="WP_015404635.1">
    <property type="nucleotide sequence ID" value="NC_020304.1"/>
</dbReference>
<feature type="transmembrane region" description="Helical" evidence="1">
    <location>
        <begin position="311"/>
        <end position="331"/>
    </location>
</feature>
<feature type="transmembrane region" description="Helical" evidence="1">
    <location>
        <begin position="258"/>
        <end position="276"/>
    </location>
</feature>
<dbReference type="OrthoDB" id="9764517at2"/>
<dbReference type="EMBL" id="CP003985">
    <property type="protein sequence ID" value="AGF78947.1"/>
    <property type="molecule type" value="Genomic_DNA"/>
</dbReference>
<keyword evidence="1" id="KW-1133">Transmembrane helix</keyword>
<dbReference type="InterPro" id="IPR038731">
    <property type="entry name" value="RgtA/B/C-like"/>
</dbReference>
<reference evidence="4" key="1">
    <citation type="journal article" date="2013" name="Stand. Genomic Sci.">
        <title>Complete genome sequence of Desulfocapsa sulfexigens, a marine deltaproteobacterium specialized in disproportionating inorganic sulfur compounds.</title>
        <authorList>
            <person name="Finster K.W."/>
            <person name="Kjeldsen K.U."/>
            <person name="Kube M."/>
            <person name="Reinhardt R."/>
            <person name="Mussmann M."/>
            <person name="Amann R."/>
            <person name="Schreiber L."/>
        </authorList>
    </citation>
    <scope>NUCLEOTIDE SEQUENCE [LARGE SCALE GENOMIC DNA]</scope>
    <source>
        <strain evidence="4">DSM 10523 / SB164P1</strain>
    </source>
</reference>
<name>M1PBD9_DESSD</name>
<dbReference type="Proteomes" id="UP000011721">
    <property type="component" value="Chromosome"/>
</dbReference>
<feature type="transmembrane region" description="Helical" evidence="1">
    <location>
        <begin position="12"/>
        <end position="30"/>
    </location>
</feature>
<dbReference type="Pfam" id="PF13231">
    <property type="entry name" value="PMT_2"/>
    <property type="match status" value="1"/>
</dbReference>
<keyword evidence="1" id="KW-0472">Membrane</keyword>
<dbReference type="eggNOG" id="COG1807">
    <property type="taxonomic scope" value="Bacteria"/>
</dbReference>
<feature type="transmembrane region" description="Helical" evidence="1">
    <location>
        <begin position="492"/>
        <end position="509"/>
    </location>
</feature>
<evidence type="ECO:0000259" key="2">
    <source>
        <dbReference type="Pfam" id="PF13231"/>
    </source>
</evidence>
<gene>
    <name evidence="3" type="ordered locus">UWK_02408</name>
</gene>
<dbReference type="KEGG" id="dsf:UWK_02408"/>
<dbReference type="STRING" id="1167006.UWK_02408"/>
<feature type="transmembrane region" description="Helical" evidence="1">
    <location>
        <begin position="681"/>
        <end position="701"/>
    </location>
</feature>